<keyword evidence="6" id="KW-0408">Iron</keyword>
<dbReference type="SUPFAM" id="SSF51182">
    <property type="entry name" value="RmlC-like cupins"/>
    <property type="match status" value="1"/>
</dbReference>
<dbReference type="InterPro" id="IPR046452">
    <property type="entry name" value="HgmA_N"/>
</dbReference>
<comment type="caution">
    <text evidence="8">The sequence shown here is derived from an EMBL/GenBank/DDBJ whole genome shotgun (WGS) entry which is preliminary data.</text>
</comment>
<dbReference type="GO" id="GO:0006570">
    <property type="term" value="P:tyrosine metabolic process"/>
    <property type="evidence" value="ECO:0007669"/>
    <property type="project" value="InterPro"/>
</dbReference>
<protein>
    <recommendedName>
        <fullName evidence="2">homogentisate 1,2-dioxygenase</fullName>
        <ecNumber evidence="2">1.13.11.5</ecNumber>
    </recommendedName>
</protein>
<evidence type="ECO:0000256" key="2">
    <source>
        <dbReference type="ARBA" id="ARBA00013127"/>
    </source>
</evidence>
<evidence type="ECO:0000313" key="8">
    <source>
        <dbReference type="EMBL" id="KAK0602962.1"/>
    </source>
</evidence>
<dbReference type="Pfam" id="PF20510">
    <property type="entry name" value="HgmA_N"/>
    <property type="match status" value="1"/>
</dbReference>
<feature type="domain" description="Homogentisate 1,2-dioxygenase N-terminal" evidence="7">
    <location>
        <begin position="31"/>
        <end position="109"/>
    </location>
</feature>
<dbReference type="InterPro" id="IPR011051">
    <property type="entry name" value="RmlC_Cupin_sf"/>
</dbReference>
<dbReference type="InterPro" id="IPR005708">
    <property type="entry name" value="Homogentis_dOase"/>
</dbReference>
<dbReference type="EC" id="1.13.11.5" evidence="2"/>
<evidence type="ECO:0000256" key="3">
    <source>
        <dbReference type="ARBA" id="ARBA00022723"/>
    </source>
</evidence>
<comment type="pathway">
    <text evidence="1">Amino-acid degradation; L-phenylalanine degradation; acetoacetate and fumarate from L-phenylalanine: step 4/6.</text>
</comment>
<keyword evidence="5" id="KW-0560">Oxidoreductase</keyword>
<keyword evidence="4" id="KW-0223">Dioxygenase</keyword>
<gene>
    <name evidence="8" type="ORF">LWI29_038553</name>
</gene>
<keyword evidence="9" id="KW-1185">Reference proteome</keyword>
<dbReference type="GO" id="GO:0004411">
    <property type="term" value="F:homogentisate 1,2-dioxygenase activity"/>
    <property type="evidence" value="ECO:0007669"/>
    <property type="project" value="UniProtKB-EC"/>
</dbReference>
<keyword evidence="3" id="KW-0479">Metal-binding</keyword>
<sequence length="112" mass="12593">MDYTLYVGLATRFFFDMDLLFTCTLLTNQWTIVPSAMRMLWITTECGRLQVSPGEIVVFTARVPFFCKSSRWSSRGYVAEIFGSHFQLPDLGPIGANGLAAPRDFLVPTCLV</sequence>
<dbReference type="Proteomes" id="UP001168877">
    <property type="component" value="Unassembled WGS sequence"/>
</dbReference>
<proteinExistence type="predicted"/>
<reference evidence="8" key="2">
    <citation type="submission" date="2023-06" db="EMBL/GenBank/DDBJ databases">
        <authorList>
            <person name="Swenson N.G."/>
            <person name="Wegrzyn J.L."/>
            <person name="Mcevoy S.L."/>
        </authorList>
    </citation>
    <scope>NUCLEOTIDE SEQUENCE</scope>
    <source>
        <strain evidence="8">NS2018</strain>
        <tissue evidence="8">Leaf</tissue>
    </source>
</reference>
<dbReference type="GO" id="GO:0005737">
    <property type="term" value="C:cytoplasm"/>
    <property type="evidence" value="ECO:0007669"/>
    <property type="project" value="TreeGrafter"/>
</dbReference>
<accession>A0AA39SZR1</accession>
<dbReference type="GO" id="GO:0046872">
    <property type="term" value="F:metal ion binding"/>
    <property type="evidence" value="ECO:0007669"/>
    <property type="project" value="UniProtKB-KW"/>
</dbReference>
<evidence type="ECO:0000313" key="9">
    <source>
        <dbReference type="Proteomes" id="UP001168877"/>
    </source>
</evidence>
<evidence type="ECO:0000256" key="1">
    <source>
        <dbReference type="ARBA" id="ARBA00004704"/>
    </source>
</evidence>
<evidence type="ECO:0000256" key="4">
    <source>
        <dbReference type="ARBA" id="ARBA00022964"/>
    </source>
</evidence>
<evidence type="ECO:0000256" key="6">
    <source>
        <dbReference type="ARBA" id="ARBA00023004"/>
    </source>
</evidence>
<dbReference type="EMBL" id="JAUESC010000003">
    <property type="protein sequence ID" value="KAK0602962.1"/>
    <property type="molecule type" value="Genomic_DNA"/>
</dbReference>
<dbReference type="AlphaFoldDB" id="A0AA39SZR1"/>
<dbReference type="GO" id="GO:0006559">
    <property type="term" value="P:L-phenylalanine catabolic process"/>
    <property type="evidence" value="ECO:0007669"/>
    <property type="project" value="InterPro"/>
</dbReference>
<dbReference type="PANTHER" id="PTHR11056">
    <property type="entry name" value="HOMOGENTISATE 1,2-DIOXYGENASE"/>
    <property type="match status" value="1"/>
</dbReference>
<organism evidence="8 9">
    <name type="scientific">Acer saccharum</name>
    <name type="common">Sugar maple</name>
    <dbReference type="NCBI Taxonomy" id="4024"/>
    <lineage>
        <taxon>Eukaryota</taxon>
        <taxon>Viridiplantae</taxon>
        <taxon>Streptophyta</taxon>
        <taxon>Embryophyta</taxon>
        <taxon>Tracheophyta</taxon>
        <taxon>Spermatophyta</taxon>
        <taxon>Magnoliopsida</taxon>
        <taxon>eudicotyledons</taxon>
        <taxon>Gunneridae</taxon>
        <taxon>Pentapetalae</taxon>
        <taxon>rosids</taxon>
        <taxon>malvids</taxon>
        <taxon>Sapindales</taxon>
        <taxon>Sapindaceae</taxon>
        <taxon>Hippocastanoideae</taxon>
        <taxon>Acereae</taxon>
        <taxon>Acer</taxon>
    </lineage>
</organism>
<evidence type="ECO:0000256" key="5">
    <source>
        <dbReference type="ARBA" id="ARBA00023002"/>
    </source>
</evidence>
<dbReference type="PANTHER" id="PTHR11056:SF0">
    <property type="entry name" value="HOMOGENTISATE 1,2-DIOXYGENASE"/>
    <property type="match status" value="1"/>
</dbReference>
<name>A0AA39SZR1_ACESA</name>
<evidence type="ECO:0000259" key="7">
    <source>
        <dbReference type="Pfam" id="PF20510"/>
    </source>
</evidence>
<reference evidence="8" key="1">
    <citation type="journal article" date="2022" name="Plant J.">
        <title>Strategies of tolerance reflected in two North American maple genomes.</title>
        <authorList>
            <person name="McEvoy S.L."/>
            <person name="Sezen U.U."/>
            <person name="Trouern-Trend A."/>
            <person name="McMahon S.M."/>
            <person name="Schaberg P.G."/>
            <person name="Yang J."/>
            <person name="Wegrzyn J.L."/>
            <person name="Swenson N.G."/>
        </authorList>
    </citation>
    <scope>NUCLEOTIDE SEQUENCE</scope>
    <source>
        <strain evidence="8">NS2018</strain>
    </source>
</reference>